<evidence type="ECO:0000313" key="2">
    <source>
        <dbReference type="EMBL" id="KAJ8419668.1"/>
    </source>
</evidence>
<feature type="compositionally biased region" description="Basic residues" evidence="1">
    <location>
        <begin position="1"/>
        <end position="10"/>
    </location>
</feature>
<evidence type="ECO:0000256" key="1">
    <source>
        <dbReference type="SAM" id="MobiDB-lite"/>
    </source>
</evidence>
<feature type="compositionally biased region" description="Basic residues" evidence="1">
    <location>
        <begin position="18"/>
        <end position="27"/>
    </location>
</feature>
<dbReference type="OrthoDB" id="1417722at2759"/>
<feature type="region of interest" description="Disordered" evidence="1">
    <location>
        <begin position="1"/>
        <end position="51"/>
    </location>
</feature>
<proteinExistence type="predicted"/>
<reference evidence="2" key="1">
    <citation type="submission" date="2022-04" db="EMBL/GenBank/DDBJ databases">
        <title>Carnegiea gigantea Genome sequencing and assembly v2.</title>
        <authorList>
            <person name="Copetti D."/>
            <person name="Sanderson M.J."/>
            <person name="Burquez A."/>
            <person name="Wojciechowski M.F."/>
        </authorList>
    </citation>
    <scope>NUCLEOTIDE SEQUENCE</scope>
    <source>
        <strain evidence="2">SGP5-SGP5p</strain>
        <tissue evidence="2">Aerial part</tissue>
    </source>
</reference>
<dbReference type="AlphaFoldDB" id="A0A9Q1GGV8"/>
<organism evidence="2 3">
    <name type="scientific">Carnegiea gigantea</name>
    <dbReference type="NCBI Taxonomy" id="171969"/>
    <lineage>
        <taxon>Eukaryota</taxon>
        <taxon>Viridiplantae</taxon>
        <taxon>Streptophyta</taxon>
        <taxon>Embryophyta</taxon>
        <taxon>Tracheophyta</taxon>
        <taxon>Spermatophyta</taxon>
        <taxon>Magnoliopsida</taxon>
        <taxon>eudicotyledons</taxon>
        <taxon>Gunneridae</taxon>
        <taxon>Pentapetalae</taxon>
        <taxon>Caryophyllales</taxon>
        <taxon>Cactineae</taxon>
        <taxon>Cactaceae</taxon>
        <taxon>Cactoideae</taxon>
        <taxon>Echinocereeae</taxon>
        <taxon>Carnegiea</taxon>
    </lineage>
</organism>
<dbReference type="EMBL" id="JAKOGI010004627">
    <property type="protein sequence ID" value="KAJ8419668.1"/>
    <property type="molecule type" value="Genomic_DNA"/>
</dbReference>
<sequence length="224" mass="25056">MTVLRSKHAHEKGVSRTPHMRRRKKRGVAPVTKMQSKRVHDKGGCSEVESRIPRRSLGKVDNVLGKRETERGNKEKSGAEEGIMVEKEGKGIGDVIVRHRIGQREVPFSVYDVALLTGLLATGKHVTFNQGKGPYEVEDVVKAAMDDHISRKRVWFYEHTNLYAHADEKCVPRIIIPYLELRDLGGREATVKAFSDIEDFNTYVEDAQYGVVCHPVCHGSGGPG</sequence>
<name>A0A9Q1GGV8_9CARY</name>
<gene>
    <name evidence="2" type="ORF">Cgig2_024769</name>
</gene>
<feature type="compositionally biased region" description="Basic and acidic residues" evidence="1">
    <location>
        <begin position="41"/>
        <end position="51"/>
    </location>
</feature>
<protein>
    <submittedName>
        <fullName evidence="2">Uncharacterized protein</fullName>
    </submittedName>
</protein>
<keyword evidence="3" id="KW-1185">Reference proteome</keyword>
<comment type="caution">
    <text evidence="2">The sequence shown here is derived from an EMBL/GenBank/DDBJ whole genome shotgun (WGS) entry which is preliminary data.</text>
</comment>
<accession>A0A9Q1GGV8</accession>
<dbReference type="Proteomes" id="UP001153076">
    <property type="component" value="Unassembled WGS sequence"/>
</dbReference>
<evidence type="ECO:0000313" key="3">
    <source>
        <dbReference type="Proteomes" id="UP001153076"/>
    </source>
</evidence>